<keyword evidence="4" id="KW-1185">Reference proteome</keyword>
<name>A0A8E2ANZ6_9APHY</name>
<keyword evidence="2" id="KW-0472">Membrane</keyword>
<feature type="transmembrane region" description="Helical" evidence="2">
    <location>
        <begin position="254"/>
        <end position="273"/>
    </location>
</feature>
<gene>
    <name evidence="3" type="ORF">OBBRIDRAFT_797896</name>
</gene>
<feature type="transmembrane region" description="Helical" evidence="2">
    <location>
        <begin position="107"/>
        <end position="127"/>
    </location>
</feature>
<evidence type="ECO:0000313" key="4">
    <source>
        <dbReference type="Proteomes" id="UP000250043"/>
    </source>
</evidence>
<dbReference type="EMBL" id="KV722567">
    <property type="protein sequence ID" value="OCH85715.1"/>
    <property type="molecule type" value="Genomic_DNA"/>
</dbReference>
<sequence length="364" mass="39994">MASSASIPPLDKISLVGGWVETALWGISSVVFMGVCWVIFLKTDSKTNRWMLGTTSIVLYILATVHISATLRQLLEAFILVPQPPQPLFATLYFSNETSPLALLKNVIYTTVVFMQNLIVIWRFYIVWGRNWRLTMIPLVIEFSRAGVAYAGTIILARPGIDIFGSTLRDLGLISWSLDITVNVTVTSAIAGRLWYMGRKLSIASSSDTRIQSTYGTAMVTMIESGALYAAVTVVLLGLYVSDSPATLVAIDDATQIAVLVPMLIIVRVGLGLTHGLPRAYRSYVEGQAERPVSFSMGPLRFPHRRKPTNFGGQISVNREVVTTDLSKNLADDLGMSDFKGTSEDPEDRSVKSSDPLTSHVRVW</sequence>
<keyword evidence="2" id="KW-1133">Transmembrane helix</keyword>
<feature type="region of interest" description="Disordered" evidence="1">
    <location>
        <begin position="335"/>
        <end position="364"/>
    </location>
</feature>
<proteinExistence type="predicted"/>
<evidence type="ECO:0000256" key="2">
    <source>
        <dbReference type="SAM" id="Phobius"/>
    </source>
</evidence>
<dbReference type="OrthoDB" id="3357408at2759"/>
<organism evidence="3 4">
    <name type="scientific">Obba rivulosa</name>
    <dbReference type="NCBI Taxonomy" id="1052685"/>
    <lineage>
        <taxon>Eukaryota</taxon>
        <taxon>Fungi</taxon>
        <taxon>Dikarya</taxon>
        <taxon>Basidiomycota</taxon>
        <taxon>Agaricomycotina</taxon>
        <taxon>Agaricomycetes</taxon>
        <taxon>Polyporales</taxon>
        <taxon>Gelatoporiaceae</taxon>
        <taxon>Obba</taxon>
    </lineage>
</organism>
<dbReference type="AlphaFoldDB" id="A0A8E2ANZ6"/>
<feature type="transmembrane region" description="Helical" evidence="2">
    <location>
        <begin position="50"/>
        <end position="69"/>
    </location>
</feature>
<evidence type="ECO:0000256" key="1">
    <source>
        <dbReference type="SAM" id="MobiDB-lite"/>
    </source>
</evidence>
<feature type="transmembrane region" description="Helical" evidence="2">
    <location>
        <begin position="139"/>
        <end position="161"/>
    </location>
</feature>
<feature type="transmembrane region" description="Helical" evidence="2">
    <location>
        <begin position="173"/>
        <end position="196"/>
    </location>
</feature>
<feature type="transmembrane region" description="Helical" evidence="2">
    <location>
        <begin position="23"/>
        <end position="41"/>
    </location>
</feature>
<evidence type="ECO:0000313" key="3">
    <source>
        <dbReference type="EMBL" id="OCH85715.1"/>
    </source>
</evidence>
<feature type="transmembrane region" description="Helical" evidence="2">
    <location>
        <begin position="217"/>
        <end position="242"/>
    </location>
</feature>
<reference evidence="3 4" key="1">
    <citation type="submission" date="2016-07" db="EMBL/GenBank/DDBJ databases">
        <title>Draft genome of the white-rot fungus Obba rivulosa 3A-2.</title>
        <authorList>
            <consortium name="DOE Joint Genome Institute"/>
            <person name="Miettinen O."/>
            <person name="Riley R."/>
            <person name="Acob R."/>
            <person name="Barry K."/>
            <person name="Cullen D."/>
            <person name="De Vries R."/>
            <person name="Hainaut M."/>
            <person name="Hatakka A."/>
            <person name="Henrissat B."/>
            <person name="Hilden K."/>
            <person name="Kuo R."/>
            <person name="Labutti K."/>
            <person name="Lipzen A."/>
            <person name="Makela M.R."/>
            <person name="Sandor L."/>
            <person name="Spatafora J.W."/>
            <person name="Grigoriev I.V."/>
            <person name="Hibbett D.S."/>
        </authorList>
    </citation>
    <scope>NUCLEOTIDE SEQUENCE [LARGE SCALE GENOMIC DNA]</scope>
    <source>
        <strain evidence="3 4">3A-2</strain>
    </source>
</reference>
<protein>
    <submittedName>
        <fullName evidence="3">Uncharacterized protein</fullName>
    </submittedName>
</protein>
<dbReference type="Proteomes" id="UP000250043">
    <property type="component" value="Unassembled WGS sequence"/>
</dbReference>
<keyword evidence="2" id="KW-0812">Transmembrane</keyword>
<accession>A0A8E2ANZ6</accession>